<comment type="caution">
    <text evidence="7">The sequence shown here is derived from an EMBL/GenBank/DDBJ whole genome shotgun (WGS) entry which is preliminary data.</text>
</comment>
<dbReference type="CDD" id="cd00337">
    <property type="entry name" value="Ribosomal_uL14"/>
    <property type="match status" value="1"/>
</dbReference>
<dbReference type="NCBIfam" id="TIGR01067">
    <property type="entry name" value="rplN_bact"/>
    <property type="match status" value="1"/>
</dbReference>
<reference evidence="7 8" key="1">
    <citation type="submission" date="2016-12" db="EMBL/GenBank/DDBJ databases">
        <title>The genomes of Aspergillus section Nigri reveals drivers in fungal speciation.</title>
        <authorList>
            <consortium name="DOE Joint Genome Institute"/>
            <person name="Vesth T.C."/>
            <person name="Nybo J."/>
            <person name="Theobald S."/>
            <person name="Brandl J."/>
            <person name="Frisvad J.C."/>
            <person name="Nielsen K.F."/>
            <person name="Lyhne E.K."/>
            <person name="Kogle M.E."/>
            <person name="Kuo A."/>
            <person name="Riley R."/>
            <person name="Clum A."/>
            <person name="Nolan M."/>
            <person name="Lipzen A."/>
            <person name="Salamov A."/>
            <person name="Henrissat B."/>
            <person name="Wiebenga A."/>
            <person name="De Vries R.P."/>
            <person name="Grigoriev I.V."/>
            <person name="Mortensen U.H."/>
            <person name="Andersen M.R."/>
            <person name="Baker S.E."/>
        </authorList>
    </citation>
    <scope>NUCLEOTIDE SEQUENCE [LARGE SCALE GENOMIC DNA]</scope>
    <source>
        <strain evidence="7 8">CBS 115572</strain>
    </source>
</reference>
<proteinExistence type="inferred from homology"/>
<dbReference type="SUPFAM" id="SSF50193">
    <property type="entry name" value="Ribosomal protein L14"/>
    <property type="match status" value="1"/>
</dbReference>
<evidence type="ECO:0000256" key="1">
    <source>
        <dbReference type="ARBA" id="ARBA00010745"/>
    </source>
</evidence>
<evidence type="ECO:0000256" key="6">
    <source>
        <dbReference type="RuleBase" id="RU003949"/>
    </source>
</evidence>
<comment type="function">
    <text evidence="4">Component of the mitochondrial ribosome (mitoribosome), a dedicated translation machinery responsible for the synthesis of mitochondrial genome-encoded proteins, including at least some of the essential transmembrane subunits of the mitochondrial respiratory chain. The mitoribosomes are attached to the mitochondrial inner membrane and translation products are cotranslationally integrated into the membrane.</text>
</comment>
<dbReference type="EMBL" id="MSFK01000007">
    <property type="protein sequence ID" value="PWY93268.1"/>
    <property type="molecule type" value="Genomic_DNA"/>
</dbReference>
<protein>
    <recommendedName>
        <fullName evidence="5">Large ribosomal subunit protein uL14m</fullName>
    </recommendedName>
</protein>
<name>A0A317X8M9_9EURO</name>
<evidence type="ECO:0000256" key="3">
    <source>
        <dbReference type="ARBA" id="ARBA00023274"/>
    </source>
</evidence>
<comment type="similarity">
    <text evidence="1 6">Belongs to the universal ribosomal protein uL14 family.</text>
</comment>
<dbReference type="STRING" id="1450535.A0A317X8M9"/>
<dbReference type="GeneID" id="37113390"/>
<dbReference type="Gene3D" id="2.40.150.20">
    <property type="entry name" value="Ribosomal protein L14"/>
    <property type="match status" value="1"/>
</dbReference>
<accession>A0A317X8M9</accession>
<evidence type="ECO:0000313" key="8">
    <source>
        <dbReference type="Proteomes" id="UP000246702"/>
    </source>
</evidence>
<dbReference type="GO" id="GO:0070180">
    <property type="term" value="F:large ribosomal subunit rRNA binding"/>
    <property type="evidence" value="ECO:0007669"/>
    <property type="project" value="TreeGrafter"/>
</dbReference>
<dbReference type="SMART" id="SM01374">
    <property type="entry name" value="Ribosomal_L14"/>
    <property type="match status" value="1"/>
</dbReference>
<dbReference type="InterPro" id="IPR019972">
    <property type="entry name" value="Ribosomal_uL14_CS"/>
</dbReference>
<evidence type="ECO:0000256" key="4">
    <source>
        <dbReference type="ARBA" id="ARBA00037226"/>
    </source>
</evidence>
<dbReference type="InterPro" id="IPR000218">
    <property type="entry name" value="Ribosomal_uL14"/>
</dbReference>
<evidence type="ECO:0000256" key="5">
    <source>
        <dbReference type="ARBA" id="ARBA00040118"/>
    </source>
</evidence>
<keyword evidence="2 6" id="KW-0689">Ribosomal protein</keyword>
<dbReference type="InterPro" id="IPR005745">
    <property type="entry name" value="Ribosomal_uL14_bac-type"/>
</dbReference>
<keyword evidence="3 6" id="KW-0687">Ribonucleoprotein</keyword>
<evidence type="ECO:0000313" key="7">
    <source>
        <dbReference type="EMBL" id="PWY93268.1"/>
    </source>
</evidence>
<dbReference type="Pfam" id="PF00238">
    <property type="entry name" value="Ribosomal_L14"/>
    <property type="match status" value="1"/>
</dbReference>
<dbReference type="FunFam" id="2.40.150.20:FF:000005">
    <property type="entry name" value="50S ribosomal protein L14"/>
    <property type="match status" value="1"/>
</dbReference>
<dbReference type="PANTHER" id="PTHR11761:SF3">
    <property type="entry name" value="LARGE RIBOSOMAL SUBUNIT PROTEIN UL14M"/>
    <property type="match status" value="1"/>
</dbReference>
<dbReference type="GO" id="GO:0006412">
    <property type="term" value="P:translation"/>
    <property type="evidence" value="ECO:0007669"/>
    <property type="project" value="InterPro"/>
</dbReference>
<dbReference type="PROSITE" id="PS00049">
    <property type="entry name" value="RIBOSOMAL_L14"/>
    <property type="match status" value="1"/>
</dbReference>
<sequence>MRCEEGCRAPSGVGRRRNLPARDCCWAAFLSGDPITSSTSTPPSTPPLRQGIRSKMIQLKTMLNCIDNSGAAVVECVNVLKKQRPATVGDRIVVVVQKQRNFGPDSTNNVGIANKVRRGDIRHAVVVRARKEMQRPDGSIVKFDDNACVLVNKSGDPIGTRMNGVVATELRGRQWSKILSLAPMHV</sequence>
<gene>
    <name evidence="7" type="ORF">BO94DRAFT_532992</name>
</gene>
<dbReference type="PANTHER" id="PTHR11761">
    <property type="entry name" value="50S/60S RIBOSOMAL PROTEIN L14/L23"/>
    <property type="match status" value="1"/>
</dbReference>
<dbReference type="OrthoDB" id="274765at2759"/>
<dbReference type="GO" id="GO:0005762">
    <property type="term" value="C:mitochondrial large ribosomal subunit"/>
    <property type="evidence" value="ECO:0007669"/>
    <property type="project" value="TreeGrafter"/>
</dbReference>
<dbReference type="HAMAP" id="MF_01367">
    <property type="entry name" value="Ribosomal_uL14"/>
    <property type="match status" value="1"/>
</dbReference>
<dbReference type="RefSeq" id="XP_025470029.1">
    <property type="nucleotide sequence ID" value="XM_025611247.1"/>
</dbReference>
<keyword evidence="8" id="KW-1185">Reference proteome</keyword>
<organism evidence="7 8">
    <name type="scientific">Aspergillus sclerotioniger CBS 115572</name>
    <dbReference type="NCBI Taxonomy" id="1450535"/>
    <lineage>
        <taxon>Eukaryota</taxon>
        <taxon>Fungi</taxon>
        <taxon>Dikarya</taxon>
        <taxon>Ascomycota</taxon>
        <taxon>Pezizomycotina</taxon>
        <taxon>Eurotiomycetes</taxon>
        <taxon>Eurotiomycetidae</taxon>
        <taxon>Eurotiales</taxon>
        <taxon>Aspergillaceae</taxon>
        <taxon>Aspergillus</taxon>
        <taxon>Aspergillus subgen. Circumdati</taxon>
    </lineage>
</organism>
<dbReference type="InterPro" id="IPR036853">
    <property type="entry name" value="Ribosomal_uL14_sf"/>
</dbReference>
<dbReference type="Proteomes" id="UP000246702">
    <property type="component" value="Unassembled WGS sequence"/>
</dbReference>
<dbReference type="AlphaFoldDB" id="A0A317X8M9"/>
<evidence type="ECO:0000256" key="2">
    <source>
        <dbReference type="ARBA" id="ARBA00022980"/>
    </source>
</evidence>
<dbReference type="GO" id="GO:0003735">
    <property type="term" value="F:structural constituent of ribosome"/>
    <property type="evidence" value="ECO:0007669"/>
    <property type="project" value="InterPro"/>
</dbReference>